<accession>A0A9X0A667</accession>
<protein>
    <submittedName>
        <fullName evidence="5">Zymogen binding</fullName>
    </submittedName>
</protein>
<evidence type="ECO:0000313" key="5">
    <source>
        <dbReference type="EMBL" id="KAJ7394082.1"/>
    </source>
</evidence>
<dbReference type="AlphaFoldDB" id="A0A9X0A667"/>
<keyword evidence="1" id="KW-0677">Repeat</keyword>
<dbReference type="PANTHER" id="PTHR24251:SF37">
    <property type="entry name" value="CUB DOMAIN-CONTAINING PROTEIN"/>
    <property type="match status" value="1"/>
</dbReference>
<comment type="caution">
    <text evidence="3">Lacks conserved residue(s) required for the propagation of feature annotation.</text>
</comment>
<sequence>MVSSSSSTLLDKVCNSNPGPSVFRSSGTQLWVEYSSTQPSNSFEASFKKLLDPSFCPKNVISNGTSGSVSSPFYPSNYPSDMECSWNITGQAGSRLVLLFHWICLGICTTGRDELYTSKGFVAEYQSVFLDGACSQMIQLTNMSGWFSSPNFPSNYPGNVQCGWNISIPSGYKIYLTFLDFEVEECGSSCTCDYVEVSYSNNFSRKKCGNIPSGGWEVKNVLADNIVVTFKSDSQSNKKGFQAVYTLVSLDACK</sequence>
<organism evidence="5 6">
    <name type="scientific">Desmophyllum pertusum</name>
    <dbReference type="NCBI Taxonomy" id="174260"/>
    <lineage>
        <taxon>Eukaryota</taxon>
        <taxon>Metazoa</taxon>
        <taxon>Cnidaria</taxon>
        <taxon>Anthozoa</taxon>
        <taxon>Hexacorallia</taxon>
        <taxon>Scleractinia</taxon>
        <taxon>Caryophylliina</taxon>
        <taxon>Caryophylliidae</taxon>
        <taxon>Desmophyllum</taxon>
    </lineage>
</organism>
<comment type="caution">
    <text evidence="5">The sequence shown here is derived from an EMBL/GenBank/DDBJ whole genome shotgun (WGS) entry which is preliminary data.</text>
</comment>
<reference evidence="5" key="1">
    <citation type="submission" date="2023-01" db="EMBL/GenBank/DDBJ databases">
        <title>Genome assembly of the deep-sea coral Lophelia pertusa.</title>
        <authorList>
            <person name="Herrera S."/>
            <person name="Cordes E."/>
        </authorList>
    </citation>
    <scope>NUCLEOTIDE SEQUENCE</scope>
    <source>
        <strain evidence="5">USNM1676648</strain>
        <tissue evidence="5">Polyp</tissue>
    </source>
</reference>
<dbReference type="PANTHER" id="PTHR24251">
    <property type="entry name" value="OVOCHYMASE-RELATED"/>
    <property type="match status" value="1"/>
</dbReference>
<dbReference type="SMART" id="SM00042">
    <property type="entry name" value="CUB"/>
    <property type="match status" value="1"/>
</dbReference>
<dbReference type="InterPro" id="IPR000859">
    <property type="entry name" value="CUB_dom"/>
</dbReference>
<gene>
    <name evidence="5" type="primary">CUZD1_1</name>
    <name evidence="5" type="ORF">OS493_003758</name>
</gene>
<feature type="domain" description="CUB" evidence="4">
    <location>
        <begin position="134"/>
        <end position="248"/>
    </location>
</feature>
<dbReference type="SUPFAM" id="SSF49854">
    <property type="entry name" value="Spermadhesin, CUB domain"/>
    <property type="match status" value="2"/>
</dbReference>
<dbReference type="EMBL" id="MU825397">
    <property type="protein sequence ID" value="KAJ7394082.1"/>
    <property type="molecule type" value="Genomic_DNA"/>
</dbReference>
<dbReference type="InterPro" id="IPR035914">
    <property type="entry name" value="Sperma_CUB_dom_sf"/>
</dbReference>
<evidence type="ECO:0000259" key="4">
    <source>
        <dbReference type="PROSITE" id="PS01180"/>
    </source>
</evidence>
<keyword evidence="2" id="KW-1015">Disulfide bond</keyword>
<evidence type="ECO:0000256" key="1">
    <source>
        <dbReference type="ARBA" id="ARBA00022737"/>
    </source>
</evidence>
<dbReference type="PROSITE" id="PS01180">
    <property type="entry name" value="CUB"/>
    <property type="match status" value="2"/>
</dbReference>
<dbReference type="Pfam" id="PF00431">
    <property type="entry name" value="CUB"/>
    <property type="match status" value="2"/>
</dbReference>
<evidence type="ECO:0000313" key="6">
    <source>
        <dbReference type="Proteomes" id="UP001163046"/>
    </source>
</evidence>
<name>A0A9X0A667_9CNID</name>
<keyword evidence="6" id="KW-1185">Reference proteome</keyword>
<evidence type="ECO:0000256" key="3">
    <source>
        <dbReference type="PROSITE-ProRule" id="PRU00059"/>
    </source>
</evidence>
<dbReference type="OrthoDB" id="5978691at2759"/>
<dbReference type="CDD" id="cd00041">
    <property type="entry name" value="CUB"/>
    <property type="match status" value="1"/>
</dbReference>
<proteinExistence type="predicted"/>
<dbReference type="Gene3D" id="2.60.120.290">
    <property type="entry name" value="Spermadhesin, CUB domain"/>
    <property type="match status" value="2"/>
</dbReference>
<dbReference type="Proteomes" id="UP001163046">
    <property type="component" value="Unassembled WGS sequence"/>
</dbReference>
<feature type="domain" description="CUB" evidence="4">
    <location>
        <begin position="56"/>
        <end position="100"/>
    </location>
</feature>
<evidence type="ECO:0000256" key="2">
    <source>
        <dbReference type="ARBA" id="ARBA00023157"/>
    </source>
</evidence>